<dbReference type="InterPro" id="IPR013083">
    <property type="entry name" value="Znf_RING/FYVE/PHD"/>
</dbReference>
<dbReference type="PANTHER" id="PTHR23327:SF42">
    <property type="entry name" value="LON PEPTIDASE N-TERMINAL DOMAIN AND RING FINGER PROTEIN C14F5.10C"/>
    <property type="match status" value="1"/>
</dbReference>
<dbReference type="Pfam" id="PF02190">
    <property type="entry name" value="LON_substr_bdg"/>
    <property type="match status" value="1"/>
</dbReference>
<evidence type="ECO:0000313" key="9">
    <source>
        <dbReference type="Proteomes" id="UP001249851"/>
    </source>
</evidence>
<keyword evidence="9" id="KW-1185">Reference proteome</keyword>
<proteinExistence type="predicted"/>
<dbReference type="SUPFAM" id="SSF48452">
    <property type="entry name" value="TPR-like"/>
    <property type="match status" value="1"/>
</dbReference>
<dbReference type="InterPro" id="IPR001841">
    <property type="entry name" value="Znf_RING"/>
</dbReference>
<evidence type="ECO:0000259" key="6">
    <source>
        <dbReference type="PROSITE" id="PS50089"/>
    </source>
</evidence>
<dbReference type="SMART" id="SM00184">
    <property type="entry name" value="RING"/>
    <property type="match status" value="2"/>
</dbReference>
<dbReference type="InterPro" id="IPR027370">
    <property type="entry name" value="Znf-RING_euk"/>
</dbReference>
<dbReference type="InterPro" id="IPR015947">
    <property type="entry name" value="PUA-like_sf"/>
</dbReference>
<dbReference type="SUPFAM" id="SSF57850">
    <property type="entry name" value="RING/U-box"/>
    <property type="match status" value="2"/>
</dbReference>
<evidence type="ECO:0000256" key="4">
    <source>
        <dbReference type="PROSITE-ProRule" id="PRU00175"/>
    </source>
</evidence>
<feature type="domain" description="Lon N-terminal" evidence="7">
    <location>
        <begin position="485"/>
        <end position="690"/>
    </location>
</feature>
<evidence type="ECO:0000313" key="8">
    <source>
        <dbReference type="EMBL" id="KAK2549731.1"/>
    </source>
</evidence>
<gene>
    <name evidence="8" type="ORF">P5673_029702</name>
</gene>
<dbReference type="InterPro" id="IPR046336">
    <property type="entry name" value="Lon_prtase_N_sf"/>
</dbReference>
<comment type="caution">
    <text evidence="8">The sequence shown here is derived from an EMBL/GenBank/DDBJ whole genome shotgun (WGS) entry which is preliminary data.</text>
</comment>
<dbReference type="GO" id="GO:0005737">
    <property type="term" value="C:cytoplasm"/>
    <property type="evidence" value="ECO:0007669"/>
    <property type="project" value="UniProtKB-ARBA"/>
</dbReference>
<evidence type="ECO:0000256" key="2">
    <source>
        <dbReference type="ARBA" id="ARBA00022771"/>
    </source>
</evidence>
<dbReference type="InterPro" id="IPR003111">
    <property type="entry name" value="Lon_prtase_N"/>
</dbReference>
<dbReference type="InterPro" id="IPR011990">
    <property type="entry name" value="TPR-like_helical_dom_sf"/>
</dbReference>
<dbReference type="SMART" id="SM00464">
    <property type="entry name" value="LON"/>
    <property type="match status" value="1"/>
</dbReference>
<evidence type="ECO:0000256" key="3">
    <source>
        <dbReference type="ARBA" id="ARBA00022833"/>
    </source>
</evidence>
<keyword evidence="3" id="KW-0862">Zinc</keyword>
<dbReference type="CDD" id="cd16514">
    <property type="entry name" value="RING-HC_LONFs_rpt2"/>
    <property type="match status" value="1"/>
</dbReference>
<evidence type="ECO:0000256" key="5">
    <source>
        <dbReference type="SAM" id="MobiDB-lite"/>
    </source>
</evidence>
<dbReference type="EMBL" id="JARQWQ010000121">
    <property type="protein sequence ID" value="KAK2549731.1"/>
    <property type="molecule type" value="Genomic_DNA"/>
</dbReference>
<feature type="domain" description="RING-type" evidence="6">
    <location>
        <begin position="94"/>
        <end position="133"/>
    </location>
</feature>
<reference evidence="8" key="2">
    <citation type="journal article" date="2023" name="Science">
        <title>Genomic signatures of disease resistance in endangered staghorn corals.</title>
        <authorList>
            <person name="Vollmer S.V."/>
            <person name="Selwyn J.D."/>
            <person name="Despard B.A."/>
            <person name="Roesel C.L."/>
        </authorList>
    </citation>
    <scope>NUCLEOTIDE SEQUENCE</scope>
    <source>
        <strain evidence="8">K2</strain>
    </source>
</reference>
<accession>A0AAD9PVA0</accession>
<dbReference type="PROSITE" id="PS50089">
    <property type="entry name" value="ZF_RING_2"/>
    <property type="match status" value="2"/>
</dbReference>
<sequence length="695" mass="78735">MAKLLEAGGISKNGDIQSFVKSLMEQGECFARSGRLDLSFRSFSNAFRLGEVPKECISSLVEACLEFQRTKLSREKREERSSVGDLGESEVFSCLLCNCVFMKPVTLSCGHTFCEVCLSEEKSFNGFVECCKCGNAVADNMAFSLNVLVMNAVQKWLPNEFQKQEKKLRGMNYFIMNDLKSAIDSFSGVLSKSSNDFHCLSWRSDAFLRLRQLELALRDIDQACRLHPRSAKSFYRKAVILAKFAEKEGILSTRHEESVIALLRCYSLVPNSHRYREEFTESLHQLLRPKFTNISRTMSVLKQNHSGGSEFPHTPILSGLDLPHDNTSANCGKAKGPVSNKRIQKITDSKTSSTSSQNDKRGMEKAATSISNTGKSEIKKDVIHLTEVEDFECKLCYNLLFQPITTVCGHTFCRECLERSLDHKDECPCCRMKLSQYLAGSLKMEVTDVLQQVLMKHFPADYHERSKMFEEKINALSSSVGNGQNPQVPIFVCTLAFPKVPCPLHIFEPRYRLMLRRCMESGSKQFGMCVESEDPSKGFADYGTILNVQMVNFLPDGRSIVHTTGGRRFHVISRGMVDGYHTAAVEWVQDERVDDEEELKQLIQLNRMGHQLLQMWFSRMSAQQRQCITNAVGPVPAFDENLHLLNDGPDWVWWTLAALPLQNRAKLIILGMKSMGERLQSVIRFLQLMLSTKLD</sequence>
<dbReference type="PROSITE" id="PS51787">
    <property type="entry name" value="LON_N"/>
    <property type="match status" value="1"/>
</dbReference>
<dbReference type="Proteomes" id="UP001249851">
    <property type="component" value="Unassembled WGS sequence"/>
</dbReference>
<dbReference type="GO" id="GO:0061630">
    <property type="term" value="F:ubiquitin protein ligase activity"/>
    <property type="evidence" value="ECO:0007669"/>
    <property type="project" value="TreeGrafter"/>
</dbReference>
<dbReference type="GO" id="GO:0008270">
    <property type="term" value="F:zinc ion binding"/>
    <property type="evidence" value="ECO:0007669"/>
    <property type="project" value="UniProtKB-KW"/>
</dbReference>
<protein>
    <submittedName>
        <fullName evidence="8">LON peptidase N-terminal domain and RING finger protein 3</fullName>
    </submittedName>
</protein>
<name>A0AAD9PVA0_ACRCE</name>
<dbReference type="Gene3D" id="1.25.40.10">
    <property type="entry name" value="Tetratricopeptide repeat domain"/>
    <property type="match status" value="1"/>
</dbReference>
<evidence type="ECO:0000256" key="1">
    <source>
        <dbReference type="ARBA" id="ARBA00022723"/>
    </source>
</evidence>
<dbReference type="Gene3D" id="3.30.40.10">
    <property type="entry name" value="Zinc/RING finger domain, C3HC4 (zinc finger)"/>
    <property type="match status" value="2"/>
</dbReference>
<dbReference type="Pfam" id="PF13445">
    <property type="entry name" value="zf-RING_UBOX"/>
    <property type="match status" value="1"/>
</dbReference>
<feature type="region of interest" description="Disordered" evidence="5">
    <location>
        <begin position="331"/>
        <end position="372"/>
    </location>
</feature>
<dbReference type="SUPFAM" id="SSF88697">
    <property type="entry name" value="PUA domain-like"/>
    <property type="match status" value="1"/>
</dbReference>
<dbReference type="InterPro" id="IPR017907">
    <property type="entry name" value="Znf_RING_CS"/>
</dbReference>
<dbReference type="Pfam" id="PF13923">
    <property type="entry name" value="zf-C3HC4_2"/>
    <property type="match status" value="1"/>
</dbReference>
<organism evidence="8 9">
    <name type="scientific">Acropora cervicornis</name>
    <name type="common">Staghorn coral</name>
    <dbReference type="NCBI Taxonomy" id="6130"/>
    <lineage>
        <taxon>Eukaryota</taxon>
        <taxon>Metazoa</taxon>
        <taxon>Cnidaria</taxon>
        <taxon>Anthozoa</taxon>
        <taxon>Hexacorallia</taxon>
        <taxon>Scleractinia</taxon>
        <taxon>Astrocoeniina</taxon>
        <taxon>Acroporidae</taxon>
        <taxon>Acropora</taxon>
    </lineage>
</organism>
<dbReference type="PANTHER" id="PTHR23327">
    <property type="entry name" value="RING FINGER PROTEIN 127"/>
    <property type="match status" value="1"/>
</dbReference>
<reference evidence="8" key="1">
    <citation type="journal article" date="2023" name="G3 (Bethesda)">
        <title>Whole genome assembly and annotation of the endangered Caribbean coral Acropora cervicornis.</title>
        <authorList>
            <person name="Selwyn J.D."/>
            <person name="Vollmer S.V."/>
        </authorList>
    </citation>
    <scope>NUCLEOTIDE SEQUENCE</scope>
    <source>
        <strain evidence="8">K2</strain>
    </source>
</reference>
<dbReference type="Gene3D" id="2.30.130.40">
    <property type="entry name" value="LON domain-like"/>
    <property type="match status" value="1"/>
</dbReference>
<dbReference type="PROSITE" id="PS00518">
    <property type="entry name" value="ZF_RING_1"/>
    <property type="match status" value="2"/>
</dbReference>
<evidence type="ECO:0000259" key="7">
    <source>
        <dbReference type="PROSITE" id="PS51787"/>
    </source>
</evidence>
<feature type="domain" description="RING-type" evidence="6">
    <location>
        <begin position="393"/>
        <end position="431"/>
    </location>
</feature>
<keyword evidence="2 4" id="KW-0863">Zinc-finger</keyword>
<dbReference type="AlphaFoldDB" id="A0AAD9PVA0"/>
<keyword evidence="1" id="KW-0479">Metal-binding</keyword>